<dbReference type="PROSITE" id="PS51192">
    <property type="entry name" value="HELICASE_ATP_BIND_1"/>
    <property type="match status" value="1"/>
</dbReference>
<feature type="domain" description="Helicase ATP-binding" evidence="8">
    <location>
        <begin position="258"/>
        <end position="411"/>
    </location>
</feature>
<protein>
    <submittedName>
        <fullName evidence="10">ATP-dependent DNA helicase RecG</fullName>
        <ecNumber evidence="10">3.6.1.-</ecNumber>
    </submittedName>
</protein>
<dbReference type="InterPro" id="IPR011545">
    <property type="entry name" value="DEAD/DEAH_box_helicase_dom"/>
</dbReference>
<dbReference type="eggNOG" id="COG1200">
    <property type="taxonomic scope" value="Bacteria"/>
</dbReference>
<dbReference type="GO" id="GO:0005524">
    <property type="term" value="F:ATP binding"/>
    <property type="evidence" value="ECO:0007669"/>
    <property type="project" value="UniProtKB-KW"/>
</dbReference>
<accession>A0A060A3N1</accession>
<dbReference type="GO" id="GO:0016787">
    <property type="term" value="F:hydrolase activity"/>
    <property type="evidence" value="ECO:0007669"/>
    <property type="project" value="UniProtKB-KW"/>
</dbReference>
<dbReference type="InterPro" id="IPR047112">
    <property type="entry name" value="RecG/Mfd"/>
</dbReference>
<dbReference type="Pfam" id="PF00271">
    <property type="entry name" value="Helicase_C"/>
    <property type="match status" value="1"/>
</dbReference>
<dbReference type="GO" id="GO:0006281">
    <property type="term" value="P:DNA repair"/>
    <property type="evidence" value="ECO:0007669"/>
    <property type="project" value="UniProtKB-KW"/>
</dbReference>
<sequence length="753" mass="83190">MPSLPEAAPLSSSALRERLLVRPLRYEDRRFPQPARHVDPGTTALLLGEIVQVRSQSRFLKVVLRDLCDLGSAQFQATFFHYRRWHTDLLTPGAAFAFLGKVGSFQGTVDLQQPAILDRTEIGMILPIYRRRGKLGTADIRAEILGVLAGASDADLASITSPWVREALAQHGTLPIPQAVRTIHDPEDPRVLARAQETLARMEVLERVEATLRLREARQQTPGVQVHVSADEMARFAAELPFALSPGQQAALESVREKLASPYPAKILLMGGVASGKTAICHIAARATVYGAREGRNKVLIVAPTQILCQQLFSTFSAYFPAVRAHLVVGAKGKKKALPEADVYFGTHGLFNRGLDWSRVGTVIFDEEHRFGAQVKFGTVPMEANRIFMSATPIPRSLSLYLFGDMDLVRIAGRPHDRRVVTRVLTRDEGREALAAVRDTLAAGRKAIVVYGAIRREEEPTAVDWERAYFLASFFPGDRVLPLDGVTDLRSAWEWARMHDPDELQRFYRINRQFSAARILRPGDGSPPPPFPILAYDSDSPDSLFVLPRSALLTVDAKGRRKAKAWDVLVDEIRAGFYESRPLVRESLYRAGSDLEKAVGVWERHFPGQVEVVHGRMNAAQKAAAIEAFASGAKPLIVATSIVEVGIDVKGVDCLVLANADRFGTASLVQLRGRVGRSGEAGLCLLVCPSDTGSDYQRLQAFAEETDDLRLAEMDFRERGWGQVRGKAQSGSETVFFDLRKHGRLLEEIGRDS</sequence>
<evidence type="ECO:0000256" key="7">
    <source>
        <dbReference type="ARBA" id="ARBA00023204"/>
    </source>
</evidence>
<keyword evidence="4 10" id="KW-0347">Helicase</keyword>
<keyword evidence="6" id="KW-0238">DNA-binding</keyword>
<evidence type="ECO:0000256" key="2">
    <source>
        <dbReference type="ARBA" id="ARBA00022763"/>
    </source>
</evidence>
<dbReference type="PROSITE" id="PS51194">
    <property type="entry name" value="HELICASE_CTER"/>
    <property type="match status" value="1"/>
</dbReference>
<dbReference type="SUPFAM" id="SSF52540">
    <property type="entry name" value="P-loop containing nucleoside triphosphate hydrolases"/>
    <property type="match status" value="1"/>
</dbReference>
<geneLocation type="plasmid" evidence="11">
    <name>megaPlasmid mpAca1.1</name>
</geneLocation>
<dbReference type="PANTHER" id="PTHR47964:SF1">
    <property type="entry name" value="ATP-DEPENDENT DNA HELICASE HOMOLOG RECG, CHLOROPLASTIC"/>
    <property type="match status" value="1"/>
</dbReference>
<dbReference type="RefSeq" id="WP_051620890.1">
    <property type="nucleotide sequence ID" value="NZ_CP005987.1"/>
</dbReference>
<feature type="domain" description="Helicase C-terminal" evidence="9">
    <location>
        <begin position="572"/>
        <end position="722"/>
    </location>
</feature>
<evidence type="ECO:0000259" key="9">
    <source>
        <dbReference type="PROSITE" id="PS51194"/>
    </source>
</evidence>
<evidence type="ECO:0000313" key="10">
    <source>
        <dbReference type="EMBL" id="AIA56702.1"/>
    </source>
</evidence>
<dbReference type="InterPro" id="IPR012340">
    <property type="entry name" value="NA-bd_OB-fold"/>
</dbReference>
<dbReference type="KEGG" id="acz:Acaty_m0129"/>
<dbReference type="InterPro" id="IPR027417">
    <property type="entry name" value="P-loop_NTPase"/>
</dbReference>
<evidence type="ECO:0000256" key="5">
    <source>
        <dbReference type="ARBA" id="ARBA00022840"/>
    </source>
</evidence>
<dbReference type="CDD" id="cd04488">
    <property type="entry name" value="RecG_wedge_OBF"/>
    <property type="match status" value="1"/>
</dbReference>
<gene>
    <name evidence="10" type="ORF">Acaty_m0129</name>
</gene>
<evidence type="ECO:0000256" key="3">
    <source>
        <dbReference type="ARBA" id="ARBA00022801"/>
    </source>
</evidence>
<dbReference type="PANTHER" id="PTHR47964">
    <property type="entry name" value="ATP-DEPENDENT DNA HELICASE HOMOLOG RECG, CHLOROPLASTIC"/>
    <property type="match status" value="1"/>
</dbReference>
<organism evidence="10 11">
    <name type="scientific">Acidithiobacillus caldus (strain ATCC 51756 / DSM 8584 / KU)</name>
    <dbReference type="NCBI Taxonomy" id="637389"/>
    <lineage>
        <taxon>Bacteria</taxon>
        <taxon>Pseudomonadati</taxon>
        <taxon>Pseudomonadota</taxon>
        <taxon>Acidithiobacillia</taxon>
        <taxon>Acidithiobacillales</taxon>
        <taxon>Acidithiobacillaceae</taxon>
        <taxon>Acidithiobacillus</taxon>
    </lineage>
</organism>
<dbReference type="AlphaFoldDB" id="A0A060A3N1"/>
<dbReference type="GO" id="GO:0003678">
    <property type="term" value="F:DNA helicase activity"/>
    <property type="evidence" value="ECO:0007669"/>
    <property type="project" value="TreeGrafter"/>
</dbReference>
<name>A0A060A3N1_ACICK</name>
<dbReference type="InterPro" id="IPR001650">
    <property type="entry name" value="Helicase_C-like"/>
</dbReference>
<dbReference type="HOGENOM" id="CLU_369461_0_0_6"/>
<dbReference type="Gene3D" id="2.40.50.140">
    <property type="entry name" value="Nucleic acid-binding proteins"/>
    <property type="match status" value="1"/>
</dbReference>
<keyword evidence="7" id="KW-0234">DNA repair</keyword>
<dbReference type="GO" id="GO:0003677">
    <property type="term" value="F:DNA binding"/>
    <property type="evidence" value="ECO:0007669"/>
    <property type="project" value="UniProtKB-KW"/>
</dbReference>
<proteinExistence type="predicted"/>
<dbReference type="Gene3D" id="3.40.50.300">
    <property type="entry name" value="P-loop containing nucleotide triphosphate hydrolases"/>
    <property type="match status" value="2"/>
</dbReference>
<keyword evidence="1" id="KW-0547">Nucleotide-binding</keyword>
<evidence type="ECO:0000313" key="11">
    <source>
        <dbReference type="Proteomes" id="UP000005522"/>
    </source>
</evidence>
<dbReference type="Pfam" id="PF00270">
    <property type="entry name" value="DEAD"/>
    <property type="match status" value="1"/>
</dbReference>
<dbReference type="EMBL" id="CP005987">
    <property type="protein sequence ID" value="AIA56702.1"/>
    <property type="molecule type" value="Genomic_DNA"/>
</dbReference>
<evidence type="ECO:0000256" key="1">
    <source>
        <dbReference type="ARBA" id="ARBA00022741"/>
    </source>
</evidence>
<evidence type="ECO:0000259" key="8">
    <source>
        <dbReference type="PROSITE" id="PS51192"/>
    </source>
</evidence>
<dbReference type="EC" id="3.6.1.-" evidence="10"/>
<keyword evidence="10" id="KW-0614">Plasmid</keyword>
<dbReference type="SUPFAM" id="SSF50249">
    <property type="entry name" value="Nucleic acid-binding proteins"/>
    <property type="match status" value="1"/>
</dbReference>
<dbReference type="InterPro" id="IPR014001">
    <property type="entry name" value="Helicase_ATP-bd"/>
</dbReference>
<keyword evidence="3 10" id="KW-0378">Hydrolase</keyword>
<evidence type="ECO:0000256" key="4">
    <source>
        <dbReference type="ARBA" id="ARBA00022806"/>
    </source>
</evidence>
<reference evidence="10 11" key="1">
    <citation type="journal article" date="2009" name="J. Bacteriol.">
        <title>Draft genome sequence of the extremely acidophilic bacterium Acidithiobacillus caldus ATCC 51756 reveals metabolic versatility in the genus Acidithiobacillus.</title>
        <authorList>
            <person name="Valdes J."/>
            <person name="Quatrini R."/>
            <person name="Hallberg K."/>
            <person name="Dopson M."/>
            <person name="Valenzuela P.D."/>
            <person name="Holmes D.S."/>
        </authorList>
    </citation>
    <scope>NUCLEOTIDE SEQUENCE [LARGE SCALE GENOMIC DNA]</scope>
    <source>
        <strain evidence="11">ATCC 51756 / DSM 8584 / KU</strain>
        <plasmid evidence="11">megaPlasmid mpAca1.1</plasmid>
    </source>
</reference>
<dbReference type="SMART" id="SM00490">
    <property type="entry name" value="HELICc"/>
    <property type="match status" value="1"/>
</dbReference>
<keyword evidence="5" id="KW-0067">ATP-binding</keyword>
<evidence type="ECO:0000256" key="6">
    <source>
        <dbReference type="ARBA" id="ARBA00023125"/>
    </source>
</evidence>
<keyword evidence="2" id="KW-0227">DNA damage</keyword>
<dbReference type="SMART" id="SM00487">
    <property type="entry name" value="DEXDc"/>
    <property type="match status" value="1"/>
</dbReference>
<dbReference type="Proteomes" id="UP000005522">
    <property type="component" value="Plasmid megap mpAca1.1"/>
</dbReference>